<dbReference type="EC" id="2.7.1.26" evidence="15"/>
<feature type="domain" description="Riboflavin kinase" evidence="16">
    <location>
        <begin position="183"/>
        <end position="307"/>
    </location>
</feature>
<evidence type="ECO:0000256" key="3">
    <source>
        <dbReference type="ARBA" id="ARBA00005201"/>
    </source>
</evidence>
<dbReference type="GO" id="GO:0005524">
    <property type="term" value="F:ATP binding"/>
    <property type="evidence" value="ECO:0007669"/>
    <property type="project" value="UniProtKB-UniRule"/>
</dbReference>
<dbReference type="SUPFAM" id="SSF52374">
    <property type="entry name" value="Nucleotidylyl transferase"/>
    <property type="match status" value="1"/>
</dbReference>
<comment type="catalytic activity">
    <reaction evidence="14 15">
        <text>FMN + ATP + H(+) = FAD + diphosphate</text>
        <dbReference type="Rhea" id="RHEA:17237"/>
        <dbReference type="ChEBI" id="CHEBI:15378"/>
        <dbReference type="ChEBI" id="CHEBI:30616"/>
        <dbReference type="ChEBI" id="CHEBI:33019"/>
        <dbReference type="ChEBI" id="CHEBI:57692"/>
        <dbReference type="ChEBI" id="CHEBI:58210"/>
        <dbReference type="EC" id="2.7.7.2"/>
    </reaction>
</comment>
<dbReference type="FunFam" id="3.40.50.620:FF:000021">
    <property type="entry name" value="Riboflavin biosynthesis protein"/>
    <property type="match status" value="1"/>
</dbReference>
<dbReference type="InterPro" id="IPR002606">
    <property type="entry name" value="Riboflavin_kinase_bac"/>
</dbReference>
<keyword evidence="11 15" id="KW-0067">ATP-binding</keyword>
<dbReference type="InterPro" id="IPR015865">
    <property type="entry name" value="Riboflavin_kinase_bac/euk"/>
</dbReference>
<evidence type="ECO:0000256" key="2">
    <source>
        <dbReference type="ARBA" id="ARBA00004726"/>
    </source>
</evidence>
<evidence type="ECO:0000256" key="15">
    <source>
        <dbReference type="PIRNR" id="PIRNR004491"/>
    </source>
</evidence>
<dbReference type="PANTHER" id="PTHR22749:SF6">
    <property type="entry name" value="RIBOFLAVIN KINASE"/>
    <property type="match status" value="1"/>
</dbReference>
<keyword evidence="9 15" id="KW-0418">Kinase</keyword>
<dbReference type="Pfam" id="PF01687">
    <property type="entry name" value="Flavokinase"/>
    <property type="match status" value="1"/>
</dbReference>
<dbReference type="Pfam" id="PF06574">
    <property type="entry name" value="FAD_syn"/>
    <property type="match status" value="1"/>
</dbReference>
<dbReference type="GO" id="GO:0009398">
    <property type="term" value="P:FMN biosynthetic process"/>
    <property type="evidence" value="ECO:0007669"/>
    <property type="project" value="UniProtKB-UniRule"/>
</dbReference>
<dbReference type="NCBIfam" id="NF004160">
    <property type="entry name" value="PRK05627.1-3"/>
    <property type="match status" value="1"/>
</dbReference>
<comment type="function">
    <text evidence="1">Catalyzes the phosphorylation of riboflavin to FMN followed by the adenylation of FMN to FAD.</text>
</comment>
<keyword evidence="18" id="KW-1185">Reference proteome</keyword>
<evidence type="ECO:0000256" key="1">
    <source>
        <dbReference type="ARBA" id="ARBA00002121"/>
    </source>
</evidence>
<dbReference type="SUPFAM" id="SSF82114">
    <property type="entry name" value="Riboflavin kinase-like"/>
    <property type="match status" value="1"/>
</dbReference>
<evidence type="ECO:0000256" key="12">
    <source>
        <dbReference type="ARBA" id="ARBA00023268"/>
    </source>
</evidence>
<evidence type="ECO:0000313" key="17">
    <source>
        <dbReference type="EMBL" id="SCY48779.1"/>
    </source>
</evidence>
<dbReference type="EMBL" id="FMUN01000006">
    <property type="protein sequence ID" value="SCY48779.1"/>
    <property type="molecule type" value="Genomic_DNA"/>
</dbReference>
<comment type="catalytic activity">
    <reaction evidence="13 15">
        <text>riboflavin + ATP = FMN + ADP + H(+)</text>
        <dbReference type="Rhea" id="RHEA:14357"/>
        <dbReference type="ChEBI" id="CHEBI:15378"/>
        <dbReference type="ChEBI" id="CHEBI:30616"/>
        <dbReference type="ChEBI" id="CHEBI:57986"/>
        <dbReference type="ChEBI" id="CHEBI:58210"/>
        <dbReference type="ChEBI" id="CHEBI:456216"/>
        <dbReference type="EC" id="2.7.1.26"/>
    </reaction>
</comment>
<dbReference type="InterPro" id="IPR023465">
    <property type="entry name" value="Riboflavin_kinase_dom_sf"/>
</dbReference>
<dbReference type="PATRIC" id="fig|381306.5.peg.2304"/>
<dbReference type="UniPathway" id="UPA00276">
    <property type="reaction ID" value="UER00406"/>
</dbReference>
<evidence type="ECO:0000256" key="8">
    <source>
        <dbReference type="ARBA" id="ARBA00022741"/>
    </source>
</evidence>
<dbReference type="InterPro" id="IPR014729">
    <property type="entry name" value="Rossmann-like_a/b/a_fold"/>
</dbReference>
<dbReference type="Gene3D" id="2.40.30.30">
    <property type="entry name" value="Riboflavin kinase-like"/>
    <property type="match status" value="1"/>
</dbReference>
<reference evidence="18" key="1">
    <citation type="submission" date="2016-10" db="EMBL/GenBank/DDBJ databases">
        <authorList>
            <person name="Varghese N."/>
        </authorList>
    </citation>
    <scope>NUCLEOTIDE SEQUENCE [LARGE SCALE GENOMIC DNA]</scope>
    <source>
        <strain evidence="18">HL 19</strain>
    </source>
</reference>
<evidence type="ECO:0000256" key="11">
    <source>
        <dbReference type="ARBA" id="ARBA00022840"/>
    </source>
</evidence>
<dbReference type="NCBIfam" id="NF004162">
    <property type="entry name" value="PRK05627.1-5"/>
    <property type="match status" value="1"/>
</dbReference>
<proteinExistence type="inferred from homology"/>
<evidence type="ECO:0000256" key="13">
    <source>
        <dbReference type="ARBA" id="ARBA00047880"/>
    </source>
</evidence>
<keyword evidence="6 15" id="KW-0808">Transferase</keyword>
<dbReference type="InterPro" id="IPR023468">
    <property type="entry name" value="Riboflavin_kinase"/>
</dbReference>
<keyword evidence="5 15" id="KW-0288">FMN</keyword>
<name>A0A0P9CNF8_9GAMM</name>
<dbReference type="SMART" id="SM00904">
    <property type="entry name" value="Flavokinase"/>
    <property type="match status" value="1"/>
</dbReference>
<keyword evidence="10 15" id="KW-0274">FAD</keyword>
<dbReference type="STRING" id="381306.AN478_05555"/>
<evidence type="ECO:0000313" key="18">
    <source>
        <dbReference type="Proteomes" id="UP000183104"/>
    </source>
</evidence>
<keyword evidence="4 15" id="KW-0285">Flavoprotein</keyword>
<evidence type="ECO:0000259" key="16">
    <source>
        <dbReference type="SMART" id="SM00904"/>
    </source>
</evidence>
<comment type="pathway">
    <text evidence="3 15">Cofactor biosynthesis; FMN biosynthesis; FMN from riboflavin (ATP route): step 1/1.</text>
</comment>
<comment type="pathway">
    <text evidence="2 15">Cofactor biosynthesis; FAD biosynthesis; FAD from FMN: step 1/1.</text>
</comment>
<evidence type="ECO:0000256" key="6">
    <source>
        <dbReference type="ARBA" id="ARBA00022679"/>
    </source>
</evidence>
<dbReference type="OrthoDB" id="9803667at2"/>
<dbReference type="EC" id="2.7.7.2" evidence="15"/>
<evidence type="ECO:0000256" key="5">
    <source>
        <dbReference type="ARBA" id="ARBA00022643"/>
    </source>
</evidence>
<keyword evidence="8 15" id="KW-0547">Nucleotide-binding</keyword>
<dbReference type="Gene3D" id="3.40.50.620">
    <property type="entry name" value="HUPs"/>
    <property type="match status" value="1"/>
</dbReference>
<accession>A0A0P9CNF8</accession>
<dbReference type="GO" id="GO:0008531">
    <property type="term" value="F:riboflavin kinase activity"/>
    <property type="evidence" value="ECO:0007669"/>
    <property type="project" value="UniProtKB-UniRule"/>
</dbReference>
<dbReference type="Proteomes" id="UP000183104">
    <property type="component" value="Unassembled WGS sequence"/>
</dbReference>
<keyword evidence="7 15" id="KW-0548">Nucleotidyltransferase</keyword>
<protein>
    <recommendedName>
        <fullName evidence="15">Riboflavin biosynthesis protein</fullName>
    </recommendedName>
    <domain>
        <recommendedName>
            <fullName evidence="15">Riboflavin kinase</fullName>
            <ecNumber evidence="15">2.7.1.26</ecNumber>
        </recommendedName>
        <alternativeName>
            <fullName evidence="15">Flavokinase</fullName>
        </alternativeName>
    </domain>
    <domain>
        <recommendedName>
            <fullName evidence="15">FMN adenylyltransferase</fullName>
            <ecNumber evidence="15">2.7.7.2</ecNumber>
        </recommendedName>
        <alternativeName>
            <fullName evidence="15">FAD pyrophosphorylase</fullName>
        </alternativeName>
        <alternativeName>
            <fullName evidence="15">FAD synthase</fullName>
        </alternativeName>
    </domain>
</protein>
<dbReference type="RefSeq" id="WP_054965627.1">
    <property type="nucleotide sequence ID" value="NZ_FMUN01000006.1"/>
</dbReference>
<evidence type="ECO:0000256" key="7">
    <source>
        <dbReference type="ARBA" id="ARBA00022695"/>
    </source>
</evidence>
<comment type="similarity">
    <text evidence="15">Belongs to the ribF family.</text>
</comment>
<dbReference type="NCBIfam" id="NF004163">
    <property type="entry name" value="PRK05627.1-6"/>
    <property type="match status" value="1"/>
</dbReference>
<dbReference type="CDD" id="cd02064">
    <property type="entry name" value="FAD_synthetase_N"/>
    <property type="match status" value="1"/>
</dbReference>
<sequence>MELIRGIHNLKPRHRGCVATIGNFDGVHRGHARLLERARERAADLGLPSCVVTFEPHSKEFFAPERAPARLTDLRGKVKVLRRHGVDRVLVLPFNRSLASLEPEAFVQRVLVEGLGVGHVVVGHDFVFGQGARGSVEDLRRIGEQRGFAAEEIAEYREDGLVVGSTAIREALAEGDLDRAERLLGRPYSLCGRVVPGDRIGRELGFPTLNLHLHHLRLPVAGVFAGRVHGAGLDGHPAAVNVGTRPAVKGVDVRVEAHLLDFHGDLYGARVELVFERRLRAERDFPGLDALREQIAADVRQAREHFGRSAE</sequence>
<evidence type="ECO:0000256" key="10">
    <source>
        <dbReference type="ARBA" id="ARBA00022827"/>
    </source>
</evidence>
<keyword evidence="12" id="KW-0511">Multifunctional enzyme</keyword>
<evidence type="ECO:0000256" key="9">
    <source>
        <dbReference type="ARBA" id="ARBA00022777"/>
    </source>
</evidence>
<gene>
    <name evidence="17" type="ORF">SAMN05661077_2269</name>
</gene>
<dbReference type="GO" id="GO:0006747">
    <property type="term" value="P:FAD biosynthetic process"/>
    <property type="evidence" value="ECO:0007669"/>
    <property type="project" value="UniProtKB-UniRule"/>
</dbReference>
<dbReference type="PIRSF" id="PIRSF004491">
    <property type="entry name" value="FAD_Synth"/>
    <property type="match status" value="1"/>
</dbReference>
<dbReference type="UniPathway" id="UPA00277">
    <property type="reaction ID" value="UER00407"/>
</dbReference>
<dbReference type="PANTHER" id="PTHR22749">
    <property type="entry name" value="RIBOFLAVIN KINASE/FMN ADENYLYLTRANSFERASE"/>
    <property type="match status" value="1"/>
</dbReference>
<dbReference type="NCBIfam" id="NF004159">
    <property type="entry name" value="PRK05627.1-2"/>
    <property type="match status" value="1"/>
</dbReference>
<dbReference type="AlphaFoldDB" id="A0A0P9CNF8"/>
<organism evidence="17 18">
    <name type="scientific">Thiohalorhabdus denitrificans</name>
    <dbReference type="NCBI Taxonomy" id="381306"/>
    <lineage>
        <taxon>Bacteria</taxon>
        <taxon>Pseudomonadati</taxon>
        <taxon>Pseudomonadota</taxon>
        <taxon>Gammaproteobacteria</taxon>
        <taxon>Thiohalorhabdales</taxon>
        <taxon>Thiohalorhabdaceae</taxon>
        <taxon>Thiohalorhabdus</taxon>
    </lineage>
</organism>
<dbReference type="NCBIfam" id="TIGR00083">
    <property type="entry name" value="ribF"/>
    <property type="match status" value="1"/>
</dbReference>
<dbReference type="InterPro" id="IPR015864">
    <property type="entry name" value="FAD_synthase"/>
</dbReference>
<evidence type="ECO:0000256" key="14">
    <source>
        <dbReference type="ARBA" id="ARBA00049494"/>
    </source>
</evidence>
<dbReference type="GO" id="GO:0009231">
    <property type="term" value="P:riboflavin biosynthetic process"/>
    <property type="evidence" value="ECO:0007669"/>
    <property type="project" value="InterPro"/>
</dbReference>
<dbReference type="GO" id="GO:0003919">
    <property type="term" value="F:FMN adenylyltransferase activity"/>
    <property type="evidence" value="ECO:0007669"/>
    <property type="project" value="UniProtKB-UniRule"/>
</dbReference>
<evidence type="ECO:0000256" key="4">
    <source>
        <dbReference type="ARBA" id="ARBA00022630"/>
    </source>
</evidence>